<dbReference type="UniPathway" id="UPA00085"/>
<keyword evidence="4 10" id="KW-0812">Transmembrane</keyword>
<evidence type="ECO:0000256" key="10">
    <source>
        <dbReference type="HAMAP-Rule" id="MF_01043"/>
    </source>
</evidence>
<evidence type="ECO:0000313" key="11">
    <source>
        <dbReference type="EMBL" id="KAF0134962.1"/>
    </source>
</evidence>
<evidence type="ECO:0000256" key="9">
    <source>
        <dbReference type="ARBA" id="ARBA00023264"/>
    </source>
</evidence>
<evidence type="ECO:0000256" key="8">
    <source>
        <dbReference type="ARBA" id="ARBA00023209"/>
    </source>
</evidence>
<feature type="transmembrane region" description="Helical" evidence="10">
    <location>
        <begin position="162"/>
        <end position="178"/>
    </location>
</feature>
<reference evidence="11 12" key="1">
    <citation type="submission" date="2019-12" db="EMBL/GenBank/DDBJ databases">
        <authorList>
            <person name="Wolfe R."/>
            <person name="Danczak R."/>
            <person name="Wilkins M."/>
        </authorList>
    </citation>
    <scope>NUCLEOTIDE SEQUENCE [LARGE SCALE GENOMIC DNA]</scope>
    <source>
        <strain evidence="11">X2_MaxBin.013</strain>
    </source>
</reference>
<dbReference type="PANTHER" id="PTHR30309">
    <property type="entry name" value="INNER MEMBRANE PROTEIN YGIH"/>
    <property type="match status" value="1"/>
</dbReference>
<dbReference type="GO" id="GO:0005886">
    <property type="term" value="C:plasma membrane"/>
    <property type="evidence" value="ECO:0007669"/>
    <property type="project" value="UniProtKB-SubCell"/>
</dbReference>
<evidence type="ECO:0000313" key="12">
    <source>
        <dbReference type="Proteomes" id="UP000488506"/>
    </source>
</evidence>
<evidence type="ECO:0000256" key="6">
    <source>
        <dbReference type="ARBA" id="ARBA00023098"/>
    </source>
</evidence>
<keyword evidence="8 10" id="KW-0594">Phospholipid biosynthesis</keyword>
<dbReference type="AlphaFoldDB" id="A0A833NZ18"/>
<dbReference type="GO" id="GO:0008654">
    <property type="term" value="P:phospholipid biosynthetic process"/>
    <property type="evidence" value="ECO:0007669"/>
    <property type="project" value="UniProtKB-UniRule"/>
</dbReference>
<keyword evidence="1 10" id="KW-1003">Cell membrane</keyword>
<feature type="transmembrane region" description="Helical" evidence="10">
    <location>
        <begin position="71"/>
        <end position="92"/>
    </location>
</feature>
<comment type="catalytic activity">
    <reaction evidence="10">
        <text>an acyl phosphate + sn-glycerol 3-phosphate = a 1-acyl-sn-glycero-3-phosphate + phosphate</text>
        <dbReference type="Rhea" id="RHEA:34075"/>
        <dbReference type="ChEBI" id="CHEBI:43474"/>
        <dbReference type="ChEBI" id="CHEBI:57597"/>
        <dbReference type="ChEBI" id="CHEBI:57970"/>
        <dbReference type="ChEBI" id="CHEBI:59918"/>
        <dbReference type="EC" id="2.3.1.275"/>
    </reaction>
</comment>
<protein>
    <recommendedName>
        <fullName evidence="10">Glycerol-3-phosphate acyltransferase</fullName>
    </recommendedName>
    <alternativeName>
        <fullName evidence="10">Acyl-PO4 G3P acyltransferase</fullName>
    </alternativeName>
    <alternativeName>
        <fullName evidence="10">Acyl-phosphate--glycerol-3-phosphate acyltransferase</fullName>
    </alternativeName>
    <alternativeName>
        <fullName evidence="10">G3P acyltransferase</fullName>
        <shortName evidence="10">GPAT</shortName>
        <ecNumber evidence="10">2.3.1.275</ecNumber>
    </alternativeName>
    <alternativeName>
        <fullName evidence="10">Lysophosphatidic acid synthase</fullName>
        <shortName evidence="10">LPA synthase</shortName>
    </alternativeName>
</protein>
<keyword evidence="6 10" id="KW-0443">Lipid metabolism</keyword>
<comment type="caution">
    <text evidence="11">The sequence shown here is derived from an EMBL/GenBank/DDBJ whole genome shotgun (WGS) entry which is preliminary data.</text>
</comment>
<name>A0A833NZ18_UNCSA</name>
<proteinExistence type="inferred from homology"/>
<comment type="subcellular location">
    <subcellularLocation>
        <location evidence="10">Cell membrane</location>
        <topology evidence="10">Multi-pass membrane protein</topology>
    </subcellularLocation>
</comment>
<evidence type="ECO:0000256" key="2">
    <source>
        <dbReference type="ARBA" id="ARBA00022516"/>
    </source>
</evidence>
<feature type="transmembrane region" description="Helical" evidence="10">
    <location>
        <begin position="112"/>
        <end position="132"/>
    </location>
</feature>
<evidence type="ECO:0000256" key="7">
    <source>
        <dbReference type="ARBA" id="ARBA00023136"/>
    </source>
</evidence>
<accession>A0A833NZ18</accession>
<comment type="function">
    <text evidence="10">Catalyzes the transfer of an acyl group from acyl-phosphate (acyl-PO(4)) to glycerol-3-phosphate (G3P) to form lysophosphatidic acid (LPA). This enzyme utilizes acyl-phosphate as fatty acyl donor, but not acyl-CoA or acyl-ACP.</text>
</comment>
<keyword evidence="3 10" id="KW-0808">Transferase</keyword>
<keyword evidence="9 10" id="KW-1208">Phospholipid metabolism</keyword>
<comment type="subunit">
    <text evidence="10">Probably interacts with PlsX.</text>
</comment>
<keyword evidence="5 10" id="KW-1133">Transmembrane helix</keyword>
<comment type="similarity">
    <text evidence="10">Belongs to the PlsY family.</text>
</comment>
<keyword evidence="11" id="KW-0012">Acyltransferase</keyword>
<dbReference type="NCBIfam" id="TIGR00023">
    <property type="entry name" value="glycerol-3-phosphate 1-O-acyltransferase PlsY"/>
    <property type="match status" value="1"/>
</dbReference>
<gene>
    <name evidence="10" type="primary">plsY</name>
    <name evidence="11" type="ORF">FD145_343</name>
</gene>
<dbReference type="InterPro" id="IPR003811">
    <property type="entry name" value="G3P_acylTferase_PlsY"/>
</dbReference>
<evidence type="ECO:0000256" key="5">
    <source>
        <dbReference type="ARBA" id="ARBA00022989"/>
    </source>
</evidence>
<evidence type="ECO:0000256" key="3">
    <source>
        <dbReference type="ARBA" id="ARBA00022679"/>
    </source>
</evidence>
<comment type="pathway">
    <text evidence="10">Lipid metabolism; phospholipid metabolism.</text>
</comment>
<dbReference type="PANTHER" id="PTHR30309:SF0">
    <property type="entry name" value="GLYCEROL-3-PHOSPHATE ACYLTRANSFERASE-RELATED"/>
    <property type="match status" value="1"/>
</dbReference>
<feature type="transmembrane region" description="Helical" evidence="10">
    <location>
        <begin position="139"/>
        <end position="156"/>
    </location>
</feature>
<keyword evidence="7 10" id="KW-0472">Membrane</keyword>
<evidence type="ECO:0000256" key="4">
    <source>
        <dbReference type="ARBA" id="ARBA00022692"/>
    </source>
</evidence>
<dbReference type="GO" id="GO:0043772">
    <property type="term" value="F:acyl-phosphate glycerol-3-phosphate acyltransferase activity"/>
    <property type="evidence" value="ECO:0007669"/>
    <property type="project" value="UniProtKB-UniRule"/>
</dbReference>
<sequence>MIQILIILALISYFIGAIPFSLIISKLIKGVDVRREGSGNIGATNTLVTSGKLAGSLALIFDVAKGFSAVLLAKLFIGGDIACLIAGVFVVLGHDFSIYLKFNGGKGLAATVGAMIAINPYVVFICLAAYVVFLCITRYLILSSLMVLAVSPLIFYFLKESFAIILFSIIIFIVALYAHRGDIDKLVSGREKPIFEVLKGYL</sequence>
<dbReference type="Proteomes" id="UP000488506">
    <property type="component" value="Unassembled WGS sequence"/>
</dbReference>
<dbReference type="HAMAP" id="MF_01043">
    <property type="entry name" value="PlsY"/>
    <property type="match status" value="1"/>
</dbReference>
<dbReference type="EMBL" id="WPAF01000003">
    <property type="protein sequence ID" value="KAF0134962.1"/>
    <property type="molecule type" value="Genomic_DNA"/>
</dbReference>
<dbReference type="SMART" id="SM01207">
    <property type="entry name" value="G3P_acyltransf"/>
    <property type="match status" value="1"/>
</dbReference>
<evidence type="ECO:0000256" key="1">
    <source>
        <dbReference type="ARBA" id="ARBA00022475"/>
    </source>
</evidence>
<dbReference type="EC" id="2.3.1.275" evidence="10"/>
<organism evidence="11 12">
    <name type="scientific">Candidatus Saganbacteria bacterium</name>
    <dbReference type="NCBI Taxonomy" id="2575572"/>
    <lineage>
        <taxon>Bacteria</taxon>
        <taxon>Bacillati</taxon>
        <taxon>Saganbacteria</taxon>
    </lineage>
</organism>
<feature type="transmembrane region" description="Helical" evidence="10">
    <location>
        <begin position="6"/>
        <end position="25"/>
    </location>
</feature>
<keyword evidence="2 10" id="KW-0444">Lipid biosynthesis</keyword>
<dbReference type="Pfam" id="PF02660">
    <property type="entry name" value="G3P_acyltransf"/>
    <property type="match status" value="1"/>
</dbReference>